<dbReference type="Proteomes" id="UP000319432">
    <property type="component" value="Chromosome"/>
</dbReference>
<evidence type="ECO:0000256" key="1">
    <source>
        <dbReference type="SAM" id="Coils"/>
    </source>
</evidence>
<name>A0A518V4V8_BRELA</name>
<accession>A0A518V4V8</accession>
<organism evidence="2 3">
    <name type="scientific">Brevibacillus laterosporus</name>
    <name type="common">Bacillus laterosporus</name>
    <dbReference type="NCBI Taxonomy" id="1465"/>
    <lineage>
        <taxon>Bacteria</taxon>
        <taxon>Bacillati</taxon>
        <taxon>Bacillota</taxon>
        <taxon>Bacilli</taxon>
        <taxon>Bacillales</taxon>
        <taxon>Paenibacillaceae</taxon>
        <taxon>Brevibacillus</taxon>
    </lineage>
</organism>
<proteinExistence type="predicted"/>
<gene>
    <name evidence="2" type="ORF">EEL30_06370</name>
</gene>
<dbReference type="AlphaFoldDB" id="A0A518V4V8"/>
<protein>
    <submittedName>
        <fullName evidence="2">Uncharacterized protein</fullName>
    </submittedName>
</protein>
<evidence type="ECO:0000313" key="2">
    <source>
        <dbReference type="EMBL" id="QDX92024.1"/>
    </source>
</evidence>
<evidence type="ECO:0000313" key="3">
    <source>
        <dbReference type="Proteomes" id="UP000319432"/>
    </source>
</evidence>
<feature type="coiled-coil region" evidence="1">
    <location>
        <begin position="43"/>
        <end position="70"/>
    </location>
</feature>
<keyword evidence="3" id="KW-1185">Reference proteome</keyword>
<dbReference type="EMBL" id="CP033464">
    <property type="protein sequence ID" value="QDX92024.1"/>
    <property type="molecule type" value="Genomic_DNA"/>
</dbReference>
<reference evidence="2 3" key="1">
    <citation type="submission" date="2018-11" db="EMBL/GenBank/DDBJ databases">
        <title>Phylogenetic determinants of toxin gene distribution in genomes of Brevibacillus laterosporus.</title>
        <authorList>
            <person name="Glare T.R."/>
            <person name="Durrant A."/>
            <person name="Berry C."/>
            <person name="Palma L."/>
            <person name="Ormskirk M."/>
            <person name="Cox M.O."/>
        </authorList>
    </citation>
    <scope>NUCLEOTIDE SEQUENCE [LARGE SCALE GENOMIC DNA]</scope>
    <source>
        <strain evidence="2 3">1821L</strain>
    </source>
</reference>
<keyword evidence="1" id="KW-0175">Coiled coil</keyword>
<sequence>MNEKLLKQILEELTTIKSTMATKDDVNEIKQKLDTIYTQVAHNTEQEANLNEATSKIEALETDIKLIKRVLTNQ</sequence>